<accession>A0ABQ5XQ34</accession>
<evidence type="ECO:0000256" key="1">
    <source>
        <dbReference type="ARBA" id="ARBA00005495"/>
    </source>
</evidence>
<evidence type="ECO:0000256" key="3">
    <source>
        <dbReference type="ARBA" id="ARBA00022833"/>
    </source>
</evidence>
<keyword evidence="4" id="KW-0456">Lyase</keyword>
<evidence type="ECO:0000313" key="6">
    <source>
        <dbReference type="EMBL" id="GLQ93391.1"/>
    </source>
</evidence>
<feature type="domain" description="CENP-V/GFA" evidence="5">
    <location>
        <begin position="3"/>
        <end position="72"/>
    </location>
</feature>
<comment type="similarity">
    <text evidence="1">Belongs to the Gfa family.</text>
</comment>
<dbReference type="Pfam" id="PF04828">
    <property type="entry name" value="GFA"/>
    <property type="match status" value="1"/>
</dbReference>
<comment type="caution">
    <text evidence="6">The sequence shown here is derived from an EMBL/GenBank/DDBJ whole genome shotgun (WGS) entry which is preliminary data.</text>
</comment>
<dbReference type="PANTHER" id="PTHR33337">
    <property type="entry name" value="GFA DOMAIN-CONTAINING PROTEIN"/>
    <property type="match status" value="1"/>
</dbReference>
<dbReference type="Proteomes" id="UP001156670">
    <property type="component" value="Unassembled WGS sequence"/>
</dbReference>
<protein>
    <recommendedName>
        <fullName evidence="5">CENP-V/GFA domain-containing protein</fullName>
    </recommendedName>
</protein>
<evidence type="ECO:0000256" key="2">
    <source>
        <dbReference type="ARBA" id="ARBA00022723"/>
    </source>
</evidence>
<dbReference type="PANTHER" id="PTHR33337:SF40">
    <property type="entry name" value="CENP-V_GFA DOMAIN-CONTAINING PROTEIN-RELATED"/>
    <property type="match status" value="1"/>
</dbReference>
<dbReference type="SUPFAM" id="SSF51316">
    <property type="entry name" value="Mss4-like"/>
    <property type="match status" value="1"/>
</dbReference>
<organism evidence="6 7">
    <name type="scientific">Dyella acidisoli</name>
    <dbReference type="NCBI Taxonomy" id="1867834"/>
    <lineage>
        <taxon>Bacteria</taxon>
        <taxon>Pseudomonadati</taxon>
        <taxon>Pseudomonadota</taxon>
        <taxon>Gammaproteobacteria</taxon>
        <taxon>Lysobacterales</taxon>
        <taxon>Rhodanobacteraceae</taxon>
        <taxon>Dyella</taxon>
    </lineage>
</organism>
<evidence type="ECO:0000259" key="5">
    <source>
        <dbReference type="Pfam" id="PF04828"/>
    </source>
</evidence>
<evidence type="ECO:0000256" key="4">
    <source>
        <dbReference type="ARBA" id="ARBA00023239"/>
    </source>
</evidence>
<reference evidence="7" key="1">
    <citation type="journal article" date="2019" name="Int. J. Syst. Evol. Microbiol.">
        <title>The Global Catalogue of Microorganisms (GCM) 10K type strain sequencing project: providing services to taxonomists for standard genome sequencing and annotation.</title>
        <authorList>
            <consortium name="The Broad Institute Genomics Platform"/>
            <consortium name="The Broad Institute Genome Sequencing Center for Infectious Disease"/>
            <person name="Wu L."/>
            <person name="Ma J."/>
        </authorList>
    </citation>
    <scope>NUCLEOTIDE SEQUENCE [LARGE SCALE GENOMIC DNA]</scope>
    <source>
        <strain evidence="7">NBRC 111980</strain>
    </source>
</reference>
<dbReference type="Gene3D" id="3.90.1590.10">
    <property type="entry name" value="glutathione-dependent formaldehyde- activating enzyme (gfa)"/>
    <property type="match status" value="1"/>
</dbReference>
<proteinExistence type="inferred from homology"/>
<keyword evidence="2" id="KW-0479">Metal-binding</keyword>
<dbReference type="EMBL" id="BSOB01000018">
    <property type="protein sequence ID" value="GLQ93391.1"/>
    <property type="molecule type" value="Genomic_DNA"/>
</dbReference>
<dbReference type="InterPro" id="IPR006913">
    <property type="entry name" value="CENP-V/GFA"/>
</dbReference>
<sequence>MGVSKSTFRVTGETRAHAIMGSSQLKTARHFCPTCGSLLFGTPEVIPDMVSIYVGSLDDPSVFQPECSLFTCNRYHWDTSGSQLPGYETMSD</sequence>
<gene>
    <name evidence="6" type="ORF">GCM10007901_23420</name>
</gene>
<keyword evidence="7" id="KW-1185">Reference proteome</keyword>
<keyword evidence="3" id="KW-0862">Zinc</keyword>
<dbReference type="InterPro" id="IPR011057">
    <property type="entry name" value="Mss4-like_sf"/>
</dbReference>
<name>A0ABQ5XQ34_9GAMM</name>
<evidence type="ECO:0000313" key="7">
    <source>
        <dbReference type="Proteomes" id="UP001156670"/>
    </source>
</evidence>